<evidence type="ECO:0000256" key="5">
    <source>
        <dbReference type="ARBA" id="ARBA00022989"/>
    </source>
</evidence>
<evidence type="ECO:0000256" key="12">
    <source>
        <dbReference type="ARBA" id="ARBA00083961"/>
    </source>
</evidence>
<dbReference type="PRINTS" id="PR00259">
    <property type="entry name" value="TMFOUR"/>
</dbReference>
<keyword evidence="5 14" id="KW-1133">Transmembrane helix</keyword>
<comment type="caution">
    <text evidence="15">The sequence shown here is derived from an EMBL/GenBank/DDBJ whole genome shotgun (WGS) entry which is preliminary data.</text>
</comment>
<reference evidence="15" key="1">
    <citation type="submission" date="2020-10" db="EMBL/GenBank/DDBJ databases">
        <title>Chromosome-scale genome assembly of the Allis shad, Alosa alosa.</title>
        <authorList>
            <person name="Margot Z."/>
            <person name="Christophe K."/>
            <person name="Cabau C."/>
            <person name="Louis A."/>
            <person name="Berthelot C."/>
            <person name="Parey E."/>
            <person name="Roest Crollius H."/>
            <person name="Montfort J."/>
            <person name="Robinson-Rechavi M."/>
            <person name="Bucao C."/>
            <person name="Bouchez O."/>
            <person name="Gislard M."/>
            <person name="Lluch J."/>
            <person name="Milhes M."/>
            <person name="Lampietro C."/>
            <person name="Lopez Roques C."/>
            <person name="Donnadieu C."/>
            <person name="Braasch I."/>
            <person name="Desvignes T."/>
            <person name="Postlethwait J."/>
            <person name="Bobe J."/>
            <person name="Guiguen Y."/>
        </authorList>
    </citation>
    <scope>NUCLEOTIDE SEQUENCE</scope>
    <source>
        <strain evidence="15">M-15738</strain>
        <tissue evidence="15">Blood</tissue>
    </source>
</reference>
<feature type="transmembrane region" description="Helical" evidence="14">
    <location>
        <begin position="88"/>
        <end position="114"/>
    </location>
</feature>
<keyword evidence="3" id="KW-1003">Cell membrane</keyword>
<evidence type="ECO:0000256" key="13">
    <source>
        <dbReference type="SAM" id="MobiDB-lite"/>
    </source>
</evidence>
<dbReference type="FunFam" id="1.10.1450.10:FF:000033">
    <property type="entry name" value="Tetraspanin"/>
    <property type="match status" value="1"/>
</dbReference>
<organism evidence="15 16">
    <name type="scientific">Alosa alosa</name>
    <name type="common">allis shad</name>
    <dbReference type="NCBI Taxonomy" id="278164"/>
    <lineage>
        <taxon>Eukaryota</taxon>
        <taxon>Metazoa</taxon>
        <taxon>Chordata</taxon>
        <taxon>Craniata</taxon>
        <taxon>Vertebrata</taxon>
        <taxon>Euteleostomi</taxon>
        <taxon>Actinopterygii</taxon>
        <taxon>Neopterygii</taxon>
        <taxon>Teleostei</taxon>
        <taxon>Clupei</taxon>
        <taxon>Clupeiformes</taxon>
        <taxon>Clupeoidei</taxon>
        <taxon>Clupeidae</taxon>
        <taxon>Alosa</taxon>
    </lineage>
</organism>
<evidence type="ECO:0000313" key="16">
    <source>
        <dbReference type="Proteomes" id="UP000823561"/>
    </source>
</evidence>
<feature type="transmembrane region" description="Helical" evidence="14">
    <location>
        <begin position="135"/>
        <end position="157"/>
    </location>
</feature>
<dbReference type="AlphaFoldDB" id="A0AAV6H102"/>
<keyword evidence="7" id="KW-1015">Disulfide bond</keyword>
<dbReference type="Gene3D" id="1.10.1450.10">
    <property type="entry name" value="Tetraspanin"/>
    <property type="match status" value="1"/>
</dbReference>
<comment type="subcellular location">
    <subcellularLocation>
        <location evidence="1">Cell membrane</location>
        <topology evidence="1">Multi-pass membrane protein</topology>
    </subcellularLocation>
</comment>
<dbReference type="GO" id="GO:0005886">
    <property type="term" value="C:plasma membrane"/>
    <property type="evidence" value="ECO:0007669"/>
    <property type="project" value="UniProtKB-SubCell"/>
</dbReference>
<evidence type="ECO:0000256" key="4">
    <source>
        <dbReference type="ARBA" id="ARBA00022692"/>
    </source>
</evidence>
<comment type="similarity">
    <text evidence="2">Belongs to the tetraspanin (TM4SF) family.</text>
</comment>
<sequence length="349" mass="38234">MRRFQLLRKFPFFWSQRAGAQDGETRLLIPKGESDDGPTTGASVYQGTETRESDRPVEAEGEKERPPGGAADAPASLPRTPPNTLGDYILKLVLLTCNLVFTAFGLALLGLGLWGLVNKESFAQERIGQIGTDPMLLFVLLGLLLSLLCVTGCVGALRENYCLLRIFSVMVLTMVAAQVLAAILAYSLQDKIVGVLRSGMLMAMVRYQDDLDMRFITDEIQTGLQCCGADNYRDWEVNVYFNCSAPGMQACGVPASCCLDPLENGTVWNSQCGFRAQELGEFTAQSVIFLGGCLGAMARWIEQHNGLIGTVAVALLLVQILVLFVTTRLMDKIHWHRAVSQHYAQASRT</sequence>
<evidence type="ECO:0000256" key="2">
    <source>
        <dbReference type="ARBA" id="ARBA00006840"/>
    </source>
</evidence>
<dbReference type="PANTHER" id="PTHR19282:SF550">
    <property type="entry name" value="TETRASPANIN-10"/>
    <property type="match status" value="1"/>
</dbReference>
<dbReference type="SUPFAM" id="SSF48652">
    <property type="entry name" value="Tetraspanin"/>
    <property type="match status" value="1"/>
</dbReference>
<keyword evidence="6 14" id="KW-0472">Membrane</keyword>
<dbReference type="CDD" id="cd03167">
    <property type="entry name" value="oculospanin_like_LEL"/>
    <property type="match status" value="1"/>
</dbReference>
<comment type="function">
    <text evidence="9">Part of TspanC8 subgroup, composed of 6 members that interact with the transmembrane metalloprotease ADAM10. This interaction is required for ADAM10 exit from the endoplasmic reticulum and for enzymatic maturation and trafficking to the cell surface as well as substrate specificity. Different TspanC8/ADAM10 complexes have distinct substrates.</text>
</comment>
<evidence type="ECO:0000256" key="1">
    <source>
        <dbReference type="ARBA" id="ARBA00004651"/>
    </source>
</evidence>
<dbReference type="GO" id="GO:0019899">
    <property type="term" value="F:enzyme binding"/>
    <property type="evidence" value="ECO:0007669"/>
    <property type="project" value="UniProtKB-ARBA"/>
</dbReference>
<evidence type="ECO:0000256" key="9">
    <source>
        <dbReference type="ARBA" id="ARBA00056995"/>
    </source>
</evidence>
<feature type="region of interest" description="Disordered" evidence="13">
    <location>
        <begin position="24"/>
        <end position="79"/>
    </location>
</feature>
<gene>
    <name evidence="15" type="ORF">AALO_G00081540</name>
</gene>
<dbReference type="InterPro" id="IPR018499">
    <property type="entry name" value="Tetraspanin/Peripherin"/>
</dbReference>
<protein>
    <recommendedName>
        <fullName evidence="11">Tetraspanin-10</fullName>
    </recommendedName>
    <alternativeName>
        <fullName evidence="12">Oculospanin</fullName>
    </alternativeName>
</protein>
<evidence type="ECO:0000256" key="10">
    <source>
        <dbReference type="ARBA" id="ARBA00065402"/>
    </source>
</evidence>
<dbReference type="InterPro" id="IPR008952">
    <property type="entry name" value="Tetraspanin_EC2_sf"/>
</dbReference>
<proteinExistence type="inferred from homology"/>
<evidence type="ECO:0000256" key="3">
    <source>
        <dbReference type="ARBA" id="ARBA00022475"/>
    </source>
</evidence>
<feature type="transmembrane region" description="Helical" evidence="14">
    <location>
        <begin position="307"/>
        <end position="327"/>
    </location>
</feature>
<feature type="compositionally biased region" description="Basic and acidic residues" evidence="13">
    <location>
        <begin position="49"/>
        <end position="66"/>
    </location>
</feature>
<accession>A0AAV6H102</accession>
<evidence type="ECO:0000256" key="7">
    <source>
        <dbReference type="ARBA" id="ARBA00023157"/>
    </source>
</evidence>
<keyword evidence="16" id="KW-1185">Reference proteome</keyword>
<comment type="subunit">
    <text evidence="10">Interacts with ADAM10.</text>
</comment>
<keyword evidence="4 14" id="KW-0812">Transmembrane</keyword>
<name>A0AAV6H102_9TELE</name>
<evidence type="ECO:0000313" key="15">
    <source>
        <dbReference type="EMBL" id="KAG5279782.1"/>
    </source>
</evidence>
<evidence type="ECO:0000256" key="14">
    <source>
        <dbReference type="SAM" id="Phobius"/>
    </source>
</evidence>
<dbReference type="EMBL" id="JADWDJ010000006">
    <property type="protein sequence ID" value="KAG5279782.1"/>
    <property type="molecule type" value="Genomic_DNA"/>
</dbReference>
<feature type="transmembrane region" description="Helical" evidence="14">
    <location>
        <begin position="163"/>
        <end position="188"/>
    </location>
</feature>
<dbReference type="Pfam" id="PF00335">
    <property type="entry name" value="Tetraspanin"/>
    <property type="match status" value="1"/>
</dbReference>
<dbReference type="Proteomes" id="UP000823561">
    <property type="component" value="Chromosome 6"/>
</dbReference>
<keyword evidence="8" id="KW-0325">Glycoprotein</keyword>
<evidence type="ECO:0000256" key="6">
    <source>
        <dbReference type="ARBA" id="ARBA00023136"/>
    </source>
</evidence>
<dbReference type="PANTHER" id="PTHR19282">
    <property type="entry name" value="TETRASPANIN"/>
    <property type="match status" value="1"/>
</dbReference>
<evidence type="ECO:0000256" key="11">
    <source>
        <dbReference type="ARBA" id="ARBA00073330"/>
    </source>
</evidence>
<evidence type="ECO:0000256" key="8">
    <source>
        <dbReference type="ARBA" id="ARBA00023180"/>
    </source>
</evidence>